<dbReference type="Pfam" id="PF00106">
    <property type="entry name" value="adh_short"/>
    <property type="match status" value="1"/>
</dbReference>
<comment type="caution">
    <text evidence="4">The sequence shown here is derived from an EMBL/GenBank/DDBJ whole genome shotgun (WGS) entry which is preliminary data.</text>
</comment>
<dbReference type="Gene3D" id="3.40.50.720">
    <property type="entry name" value="NAD(P)-binding Rossmann-like Domain"/>
    <property type="match status" value="1"/>
</dbReference>
<dbReference type="InterPro" id="IPR036291">
    <property type="entry name" value="NAD(P)-bd_dom_sf"/>
</dbReference>
<comment type="similarity">
    <text evidence="1">Belongs to the short-chain dehydrogenases/reductases (SDR) family.</text>
</comment>
<dbReference type="AlphaFoldDB" id="A0A9X7PJQ6"/>
<dbReference type="GO" id="GO:0016020">
    <property type="term" value="C:membrane"/>
    <property type="evidence" value="ECO:0007669"/>
    <property type="project" value="TreeGrafter"/>
</dbReference>
<dbReference type="InterPro" id="IPR057326">
    <property type="entry name" value="KR_dom"/>
</dbReference>
<dbReference type="RefSeq" id="WP_106673992.1">
    <property type="nucleotide sequence ID" value="NZ_PXWG01000002.1"/>
</dbReference>
<dbReference type="PANTHER" id="PTHR44196:SF1">
    <property type="entry name" value="DEHYDROGENASE_REDUCTASE SDR FAMILY MEMBER 7B"/>
    <property type="match status" value="1"/>
</dbReference>
<dbReference type="PROSITE" id="PS00061">
    <property type="entry name" value="ADH_SHORT"/>
    <property type="match status" value="1"/>
</dbReference>
<dbReference type="InterPro" id="IPR020904">
    <property type="entry name" value="Sc_DH/Rdtase_CS"/>
</dbReference>
<dbReference type="SUPFAM" id="SSF51735">
    <property type="entry name" value="NAD(P)-binding Rossmann-fold domains"/>
    <property type="match status" value="1"/>
</dbReference>
<evidence type="ECO:0000256" key="2">
    <source>
        <dbReference type="ARBA" id="ARBA00023002"/>
    </source>
</evidence>
<protein>
    <submittedName>
        <fullName evidence="4">Oxidoreductase</fullName>
    </submittedName>
</protein>
<dbReference type="EMBL" id="PXWG01000002">
    <property type="protein sequence ID" value="PSJ30341.1"/>
    <property type="molecule type" value="Genomic_DNA"/>
</dbReference>
<name>A0A9X7PJQ6_9ACTN</name>
<dbReference type="InterPro" id="IPR002347">
    <property type="entry name" value="SDR_fam"/>
</dbReference>
<dbReference type="GO" id="GO:0016491">
    <property type="term" value="F:oxidoreductase activity"/>
    <property type="evidence" value="ECO:0007669"/>
    <property type="project" value="UniProtKB-KW"/>
</dbReference>
<dbReference type="CDD" id="cd05233">
    <property type="entry name" value="SDR_c"/>
    <property type="match status" value="1"/>
</dbReference>
<dbReference type="PANTHER" id="PTHR44196">
    <property type="entry name" value="DEHYDROGENASE/REDUCTASE SDR FAMILY MEMBER 7B"/>
    <property type="match status" value="1"/>
</dbReference>
<reference evidence="4 5" key="1">
    <citation type="submission" date="2018-03" db="EMBL/GenBank/DDBJ databases">
        <title>Chitinolytic properties of Streptosporangium nondiastaticum TBG75A20.</title>
        <authorList>
            <person name="Gayathri V."/>
            <person name="Shiburaj S."/>
        </authorList>
    </citation>
    <scope>NUCLEOTIDE SEQUENCE [LARGE SCALE GENOMIC DNA]</scope>
    <source>
        <strain evidence="4 5">TBG75A20</strain>
    </source>
</reference>
<sequence>MKIAGETVLLTGATGGIGRALAARLTEAGADLIVTGRDAEALRALADGLGARWVAADLADPYDVEHLAQACAGTGILVANAALPASGDLLEYTPEQIDRALAVNLRSAVVLARMLAPAMAAAGRGHLAFVGSMSGKAATPHSSLYTASKFGLRGFAHALRLDLRTAGVGVSLVQPGFVAEAGMFARTGAPLPRGARAVTPDQVASAVLRAVEQDRGEVNIAPVKLRLLCALSVQFPAAAARLRGRGAPDEGARRIVEAQRASR</sequence>
<dbReference type="OrthoDB" id="5178125at2"/>
<organism evidence="4 5">
    <name type="scientific">Streptosporangium nondiastaticum</name>
    <dbReference type="NCBI Taxonomy" id="35764"/>
    <lineage>
        <taxon>Bacteria</taxon>
        <taxon>Bacillati</taxon>
        <taxon>Actinomycetota</taxon>
        <taxon>Actinomycetes</taxon>
        <taxon>Streptosporangiales</taxon>
        <taxon>Streptosporangiaceae</taxon>
        <taxon>Streptosporangium</taxon>
    </lineage>
</organism>
<accession>A0A9X7PJQ6</accession>
<evidence type="ECO:0000256" key="1">
    <source>
        <dbReference type="ARBA" id="ARBA00006484"/>
    </source>
</evidence>
<evidence type="ECO:0000259" key="3">
    <source>
        <dbReference type="SMART" id="SM00822"/>
    </source>
</evidence>
<evidence type="ECO:0000313" key="4">
    <source>
        <dbReference type="EMBL" id="PSJ30341.1"/>
    </source>
</evidence>
<gene>
    <name evidence="4" type="ORF">B7P34_01910</name>
</gene>
<dbReference type="PRINTS" id="PR00081">
    <property type="entry name" value="GDHRDH"/>
</dbReference>
<evidence type="ECO:0000313" key="5">
    <source>
        <dbReference type="Proteomes" id="UP000242427"/>
    </source>
</evidence>
<keyword evidence="5" id="KW-1185">Reference proteome</keyword>
<keyword evidence="2" id="KW-0560">Oxidoreductase</keyword>
<dbReference type="Proteomes" id="UP000242427">
    <property type="component" value="Unassembled WGS sequence"/>
</dbReference>
<dbReference type="SMART" id="SM00822">
    <property type="entry name" value="PKS_KR"/>
    <property type="match status" value="1"/>
</dbReference>
<proteinExistence type="inferred from homology"/>
<feature type="domain" description="Ketoreductase" evidence="3">
    <location>
        <begin position="6"/>
        <end position="181"/>
    </location>
</feature>